<feature type="compositionally biased region" description="Low complexity" evidence="1">
    <location>
        <begin position="1032"/>
        <end position="1048"/>
    </location>
</feature>
<feature type="compositionally biased region" description="Pro residues" evidence="1">
    <location>
        <begin position="1303"/>
        <end position="1318"/>
    </location>
</feature>
<comment type="caution">
    <text evidence="2">The sequence shown here is derived from an EMBL/GenBank/DDBJ whole genome shotgun (WGS) entry which is preliminary data.</text>
</comment>
<feature type="compositionally biased region" description="Low complexity" evidence="1">
    <location>
        <begin position="707"/>
        <end position="727"/>
    </location>
</feature>
<accession>A0A931FXI5</accession>
<dbReference type="Pfam" id="PF10282">
    <property type="entry name" value="Lactonase"/>
    <property type="match status" value="1"/>
</dbReference>
<feature type="compositionally biased region" description="Pro residues" evidence="1">
    <location>
        <begin position="478"/>
        <end position="488"/>
    </location>
</feature>
<feature type="compositionally biased region" description="Pro residues" evidence="1">
    <location>
        <begin position="1194"/>
        <end position="1205"/>
    </location>
</feature>
<dbReference type="RefSeq" id="WP_196414297.1">
    <property type="nucleotide sequence ID" value="NZ_JADQTO010000005.1"/>
</dbReference>
<dbReference type="InterPro" id="IPR051200">
    <property type="entry name" value="Host-pathogen_enzymatic-act"/>
</dbReference>
<feature type="compositionally biased region" description="Low complexity" evidence="1">
    <location>
        <begin position="538"/>
        <end position="547"/>
    </location>
</feature>
<dbReference type="Gene3D" id="2.130.10.10">
    <property type="entry name" value="YVTN repeat-like/Quinoprotein amine dehydrogenase"/>
    <property type="match status" value="2"/>
</dbReference>
<evidence type="ECO:0000313" key="3">
    <source>
        <dbReference type="Proteomes" id="UP000598146"/>
    </source>
</evidence>
<feature type="compositionally biased region" description="Basic and acidic residues" evidence="1">
    <location>
        <begin position="730"/>
        <end position="752"/>
    </location>
</feature>
<feature type="compositionally biased region" description="Low complexity" evidence="1">
    <location>
        <begin position="668"/>
        <end position="698"/>
    </location>
</feature>
<feature type="compositionally biased region" description="Low complexity" evidence="1">
    <location>
        <begin position="622"/>
        <end position="641"/>
    </location>
</feature>
<feature type="compositionally biased region" description="Polar residues" evidence="1">
    <location>
        <begin position="1056"/>
        <end position="1080"/>
    </location>
</feature>
<feature type="compositionally biased region" description="Low complexity" evidence="1">
    <location>
        <begin position="831"/>
        <end position="844"/>
    </location>
</feature>
<dbReference type="PROSITE" id="PS00018">
    <property type="entry name" value="EF_HAND_1"/>
    <property type="match status" value="1"/>
</dbReference>
<feature type="compositionally biased region" description="Low complexity" evidence="1">
    <location>
        <begin position="1269"/>
        <end position="1298"/>
    </location>
</feature>
<feature type="region of interest" description="Disordered" evidence="1">
    <location>
        <begin position="376"/>
        <end position="942"/>
    </location>
</feature>
<dbReference type="Proteomes" id="UP000598146">
    <property type="component" value="Unassembled WGS sequence"/>
</dbReference>
<protein>
    <submittedName>
        <fullName evidence="2">Beta-propeller fold lactonase family protein</fullName>
    </submittedName>
</protein>
<feature type="compositionally biased region" description="Polar residues" evidence="1">
    <location>
        <begin position="845"/>
        <end position="854"/>
    </location>
</feature>
<dbReference type="SUPFAM" id="SSF51004">
    <property type="entry name" value="C-terminal (heme d1) domain of cytochrome cd1-nitrite reductase"/>
    <property type="match status" value="2"/>
</dbReference>
<organism evidence="2 3">
    <name type="scientific">Actinoplanes aureus</name>
    <dbReference type="NCBI Taxonomy" id="2792083"/>
    <lineage>
        <taxon>Bacteria</taxon>
        <taxon>Bacillati</taxon>
        <taxon>Actinomycetota</taxon>
        <taxon>Actinomycetes</taxon>
        <taxon>Micromonosporales</taxon>
        <taxon>Micromonosporaceae</taxon>
        <taxon>Actinoplanes</taxon>
    </lineage>
</organism>
<feature type="compositionally biased region" description="Low complexity" evidence="1">
    <location>
        <begin position="917"/>
        <end position="930"/>
    </location>
</feature>
<dbReference type="EMBL" id="JADQTO010000005">
    <property type="protein sequence ID" value="MBG0562530.1"/>
    <property type="molecule type" value="Genomic_DNA"/>
</dbReference>
<evidence type="ECO:0000256" key="1">
    <source>
        <dbReference type="SAM" id="MobiDB-lite"/>
    </source>
</evidence>
<dbReference type="InterPro" id="IPR015943">
    <property type="entry name" value="WD40/YVTN_repeat-like_dom_sf"/>
</dbReference>
<feature type="compositionally biased region" description="Pro residues" evidence="1">
    <location>
        <begin position="405"/>
        <end position="423"/>
    </location>
</feature>
<gene>
    <name evidence="2" type="ORF">I4J89_13780</name>
</gene>
<feature type="compositionally biased region" description="Low complexity" evidence="1">
    <location>
        <begin position="1097"/>
        <end position="1121"/>
    </location>
</feature>
<dbReference type="InterPro" id="IPR018247">
    <property type="entry name" value="EF_Hand_1_Ca_BS"/>
</dbReference>
<name>A0A931FXI5_9ACTN</name>
<feature type="compositionally biased region" description="Polar residues" evidence="1">
    <location>
        <begin position="1213"/>
        <end position="1228"/>
    </location>
</feature>
<feature type="region of interest" description="Disordered" evidence="1">
    <location>
        <begin position="956"/>
        <end position="1327"/>
    </location>
</feature>
<feature type="compositionally biased region" description="Low complexity" evidence="1">
    <location>
        <begin position="452"/>
        <end position="468"/>
    </location>
</feature>
<feature type="compositionally biased region" description="Low complexity" evidence="1">
    <location>
        <begin position="516"/>
        <end position="525"/>
    </location>
</feature>
<feature type="compositionally biased region" description="Pro residues" evidence="1">
    <location>
        <begin position="500"/>
        <end position="515"/>
    </location>
</feature>
<dbReference type="PANTHER" id="PTHR47197">
    <property type="entry name" value="PROTEIN NIRF"/>
    <property type="match status" value="1"/>
</dbReference>
<feature type="region of interest" description="Disordered" evidence="1">
    <location>
        <begin position="1362"/>
        <end position="1391"/>
    </location>
</feature>
<keyword evidence="3" id="KW-1185">Reference proteome</keyword>
<feature type="compositionally biased region" description="Low complexity" evidence="1">
    <location>
        <begin position="1128"/>
        <end position="1148"/>
    </location>
</feature>
<dbReference type="PANTHER" id="PTHR47197:SF3">
    <property type="entry name" value="DIHYDRO-HEME D1 DEHYDROGENASE"/>
    <property type="match status" value="1"/>
</dbReference>
<dbReference type="InterPro" id="IPR011048">
    <property type="entry name" value="Haem_d1_sf"/>
</dbReference>
<feature type="compositionally biased region" description="Low complexity" evidence="1">
    <location>
        <begin position="1165"/>
        <end position="1181"/>
    </location>
</feature>
<dbReference type="InterPro" id="IPR019405">
    <property type="entry name" value="Lactonase_7-beta_prop"/>
</dbReference>
<feature type="compositionally biased region" description="Low complexity" evidence="1">
    <location>
        <begin position="755"/>
        <end position="766"/>
    </location>
</feature>
<reference evidence="2" key="1">
    <citation type="submission" date="2020-11" db="EMBL/GenBank/DDBJ databases">
        <title>Isolation and identification of active actinomycetes.</title>
        <authorList>
            <person name="Sun X."/>
        </authorList>
    </citation>
    <scope>NUCLEOTIDE SEQUENCE</scope>
    <source>
        <strain evidence="2">NEAU-A11</strain>
    </source>
</reference>
<dbReference type="NCBIfam" id="TIGR02276">
    <property type="entry name" value="beta_rpt_yvtn"/>
    <property type="match status" value="2"/>
</dbReference>
<feature type="compositionally biased region" description="Pro residues" evidence="1">
    <location>
        <begin position="526"/>
        <end position="537"/>
    </location>
</feature>
<proteinExistence type="predicted"/>
<sequence>MSGRRLAVVATVEHHDDPVLSRFAVPSADVPAFAEVLGDSGLGGYEVAFLRNPGVQEAFEQVQSLFEGRDQDDSVLFYFRGVMLTGPGGGLFLAGSDTAMGRPADTALDVAQVAVLLQRSRAGQAVVLLDGRTGGPVDAGHHFRAARSAEWQSRVVIAATARPEPPTFAGLIADGVRSGTADRDRDGFIGIGELHDHLRERDPSVRQWVFGSGRQPYVSRVRRQGSDQMTLIAQLAAAAAGEDLSRAVEARETLRRMATGEGRVAAAAAAALRRTSVRIAEPALDFGRVAPGTRQLAAGVPVQGPPLAAASAVSTSAEGLHARLEGGLLRISWFPTVGRLDGAITLDGPAGTARLVVTGEVTEDFDVATGGWVPAAGVNGVEPDPTDAFPPGAVPQGSTGVQVPAGPPPAVSARPGPYPPGVAPAPYGSQGPGGPAYTPHGAGGQAPPAPYGPQGAGAQAPPGTAHAPNRSLENAGGPPVPVDAPPAGSPDLSRQEAAGSPPPDPGTAPAAPMPPGTAAAPARRGPFPPGPPQPGAPQPGVLQPGAPGIVGRASVGPMPPAPAQEGDPVTTSGDEPARSDAPASQETGRVSTPGDEAALTGGPATTDRPHASAAGFDAAVNSPEASGAAADGPAASSPAVPRQRDATRHPISPAGDTAAQSWPGSGGWPSSTPGGFGWSSATTPGSPPAAAESGAISGTPNAPEPTPARTGPTPDPTDAPANTPTGPESSPDRMAPDARSDETGFEPRRPEETEAAQSGAASAPGADVPARPAGSGGQDVREPHPNAEPIGLGSRESHPTAEPIDQGSRESHPTAESIGQGPREPHPTAGSPESSSQSSREPQPTTGSPESSSQDPRKPQATAGPVGSGGHDEPEAGITPGTAGPQSDTAPEVSRPETTADAATPVAGSAPLAGRNPDPQDAADDSPATARAGGDDSRPGGYVGAAVAAAGAAMAARLSNEDVPGEQAPVPDAPRSGDVPEAGATASPNGIAEPDAGGPPRPQRVQGRASMPSQREPGAGWPAASGAGGLWPGEAPEAAELPAAGHEGSSPGAAQHTASGNPWLTSPNRPVSGAQPSAPISGTPAGPWRGTPPSPGAPAGSQPTSGGPAWPAASPTSGSPAAPVPGRPTATGDAPAGPAPTSGSPAAPWHGTAPTSGSPAAPWHGTAPTSGGATAAWPAGSVPTSGSPADPWHGTPPPSANPPWPTGGAAEPTSGQPASPWPGTTPTSGAAPWPGTTPASGAPADPWQQAAPISGSRAAPWPHTAAPTSGSPPNAWPAAAAGGWQAAASPGAAAWPGSTDWAPAPPGGPGQPGGPGPAYPADKPPPRRRGLKVAGILLAIATLAAGSYLGVRLALGGDDRDNATPGAAPQQSVAVDPQGSAAPTEGAPAAPVPVSLAKPVVADRFRLGREPEGVAVSPDNRTVFVADQNSKDVHFVDLGSRKIVAVKVPNTPRFLAVSEDGGRIYVSMFENDFTGNGLAVIDTAKRTVVKTIRTGPRPFEPAVAPDGQVWVPIHNGARVEIFDPRSLTESGRISVPPNPHWVTFSPDGGIAYTANHESSQISVINAKEGLVLRNIKVGRSPHSIAVTPDGRTLIVTNYDLDTVEVFDTGSLKRLHRLAVGKEPQAVITSTDGRHAYVVNEGSDNLSVVDLKAGKVVSTVAVGDSPRVVALSPDGLRLYVTDGGGRTVTVLRTSEK</sequence>
<evidence type="ECO:0000313" key="2">
    <source>
        <dbReference type="EMBL" id="MBG0562530.1"/>
    </source>
</evidence>
<dbReference type="InterPro" id="IPR011964">
    <property type="entry name" value="YVTN_b-propeller_repeat"/>
</dbReference>